<feature type="transmembrane region" description="Helical" evidence="1">
    <location>
        <begin position="12"/>
        <end position="32"/>
    </location>
</feature>
<reference evidence="2 3" key="1">
    <citation type="submission" date="2020-04" db="EMBL/GenBank/DDBJ databases">
        <title>Salinimonas sp. HHU 13199.</title>
        <authorList>
            <person name="Cui X."/>
            <person name="Zhang D."/>
        </authorList>
    </citation>
    <scope>NUCLEOTIDE SEQUENCE [LARGE SCALE GENOMIC DNA]</scope>
    <source>
        <strain evidence="2 3">HHU 13199</strain>
    </source>
</reference>
<evidence type="ECO:0000313" key="3">
    <source>
        <dbReference type="Proteomes" id="UP000624419"/>
    </source>
</evidence>
<keyword evidence="3" id="KW-1185">Reference proteome</keyword>
<protein>
    <submittedName>
        <fullName evidence="2">Uncharacterized protein</fullName>
    </submittedName>
</protein>
<proteinExistence type="predicted"/>
<sequence>MTAKKTLFICSLKRLMILGLSVIGGLMIYPAVTAEYALEAHLVWGLLPMASVVGILVARDMNPK</sequence>
<gene>
    <name evidence="2" type="ORF">HHX48_14835</name>
</gene>
<keyword evidence="1" id="KW-0812">Transmembrane</keyword>
<feature type="transmembrane region" description="Helical" evidence="1">
    <location>
        <begin position="38"/>
        <end position="58"/>
    </location>
</feature>
<accession>A0ABR8LST6</accession>
<keyword evidence="1" id="KW-0472">Membrane</keyword>
<keyword evidence="1" id="KW-1133">Transmembrane helix</keyword>
<name>A0ABR8LST6_9ALTE</name>
<evidence type="ECO:0000313" key="2">
    <source>
        <dbReference type="EMBL" id="MBD3587019.1"/>
    </source>
</evidence>
<dbReference type="Proteomes" id="UP000624419">
    <property type="component" value="Unassembled WGS sequence"/>
</dbReference>
<evidence type="ECO:0000256" key="1">
    <source>
        <dbReference type="SAM" id="Phobius"/>
    </source>
</evidence>
<dbReference type="RefSeq" id="WP_191026222.1">
    <property type="nucleotide sequence ID" value="NZ_JABBXD010000010.1"/>
</dbReference>
<organism evidence="2 3">
    <name type="scientific">Salinimonas profundi</name>
    <dbReference type="NCBI Taxonomy" id="2729140"/>
    <lineage>
        <taxon>Bacteria</taxon>
        <taxon>Pseudomonadati</taxon>
        <taxon>Pseudomonadota</taxon>
        <taxon>Gammaproteobacteria</taxon>
        <taxon>Alteromonadales</taxon>
        <taxon>Alteromonadaceae</taxon>
        <taxon>Alteromonas/Salinimonas group</taxon>
        <taxon>Salinimonas</taxon>
    </lineage>
</organism>
<dbReference type="EMBL" id="JABBXD010000010">
    <property type="protein sequence ID" value="MBD3587019.1"/>
    <property type="molecule type" value="Genomic_DNA"/>
</dbReference>
<comment type="caution">
    <text evidence="2">The sequence shown here is derived from an EMBL/GenBank/DDBJ whole genome shotgun (WGS) entry which is preliminary data.</text>
</comment>